<dbReference type="GO" id="GO:0004622">
    <property type="term" value="F:phosphatidylcholine lysophospholipase activity"/>
    <property type="evidence" value="ECO:0007669"/>
    <property type="project" value="TreeGrafter"/>
</dbReference>
<organism evidence="3 4">
    <name type="scientific">Paramuricea clavata</name>
    <name type="common">Red gorgonian</name>
    <name type="synonym">Violescent sea-whip</name>
    <dbReference type="NCBI Taxonomy" id="317549"/>
    <lineage>
        <taxon>Eukaryota</taxon>
        <taxon>Metazoa</taxon>
        <taxon>Cnidaria</taxon>
        <taxon>Anthozoa</taxon>
        <taxon>Octocorallia</taxon>
        <taxon>Malacalcyonacea</taxon>
        <taxon>Plexauridae</taxon>
        <taxon>Paramuricea</taxon>
    </lineage>
</organism>
<proteinExistence type="predicted"/>
<dbReference type="Gene3D" id="3.40.50.12700">
    <property type="match status" value="1"/>
</dbReference>
<evidence type="ECO:0000313" key="3">
    <source>
        <dbReference type="EMBL" id="CAB4007612.1"/>
    </source>
</evidence>
<dbReference type="Gene3D" id="3.40.50.12690">
    <property type="match status" value="1"/>
</dbReference>
<dbReference type="EMBL" id="CACRXK020005850">
    <property type="protein sequence ID" value="CAB4007612.1"/>
    <property type="molecule type" value="Genomic_DNA"/>
</dbReference>
<feature type="region of interest" description="Disordered" evidence="2">
    <location>
        <begin position="375"/>
        <end position="422"/>
    </location>
</feature>
<feature type="compositionally biased region" description="Low complexity" evidence="2">
    <location>
        <begin position="404"/>
        <end position="419"/>
    </location>
</feature>
<accession>A0A7D9IK97</accession>
<dbReference type="OrthoDB" id="3915838at2759"/>
<gene>
    <name evidence="3" type="ORF">PACLA_8A052498</name>
</gene>
<evidence type="ECO:0000256" key="2">
    <source>
        <dbReference type="SAM" id="MobiDB-lite"/>
    </source>
</evidence>
<keyword evidence="1" id="KW-0175">Coiled coil</keyword>
<dbReference type="PANTHER" id="PTHR30383">
    <property type="entry name" value="THIOESTERASE 1/PROTEASE 1/LYSOPHOSPHOLIPASE L1"/>
    <property type="match status" value="1"/>
</dbReference>
<evidence type="ECO:0000256" key="1">
    <source>
        <dbReference type="SAM" id="Coils"/>
    </source>
</evidence>
<feature type="compositionally biased region" description="Polar residues" evidence="2">
    <location>
        <begin position="324"/>
        <end position="341"/>
    </location>
</feature>
<name>A0A7D9IK97_PARCT</name>
<dbReference type="SUPFAM" id="SSF52266">
    <property type="entry name" value="SGNH hydrolase"/>
    <property type="match status" value="1"/>
</dbReference>
<feature type="coiled-coil region" evidence="1">
    <location>
        <begin position="224"/>
        <end position="258"/>
    </location>
</feature>
<dbReference type="AlphaFoldDB" id="A0A7D9IK97"/>
<keyword evidence="3" id="KW-0675">Receptor</keyword>
<dbReference type="Proteomes" id="UP001152795">
    <property type="component" value="Unassembled WGS sequence"/>
</dbReference>
<reference evidence="3" key="1">
    <citation type="submission" date="2020-04" db="EMBL/GenBank/DDBJ databases">
        <authorList>
            <person name="Alioto T."/>
            <person name="Alioto T."/>
            <person name="Gomez Garrido J."/>
        </authorList>
    </citation>
    <scope>NUCLEOTIDE SEQUENCE</scope>
    <source>
        <strain evidence="3">A484AB</strain>
    </source>
</reference>
<evidence type="ECO:0000313" key="4">
    <source>
        <dbReference type="Proteomes" id="UP001152795"/>
    </source>
</evidence>
<feature type="compositionally biased region" description="Polar residues" evidence="2">
    <location>
        <begin position="376"/>
        <end position="385"/>
    </location>
</feature>
<keyword evidence="4" id="KW-1185">Reference proteome</keyword>
<dbReference type="InterPro" id="IPR051532">
    <property type="entry name" value="Ester_Hydrolysis_Enzymes"/>
</dbReference>
<dbReference type="PANTHER" id="PTHR30383:SF5">
    <property type="entry name" value="SGNH HYDROLASE-TYPE ESTERASE DOMAIN-CONTAINING PROTEIN"/>
    <property type="match status" value="1"/>
</dbReference>
<sequence length="596" mass="67200">MSVSNKDLFTTTNSDLDEMTDELTAAELQPGQIFDHIELENSNCSTVLNNEDSSRLSEGNVLAAKKLKGNLKWQGDYNELCQFVDDLQLQPGSWSTPGGNCKLFENGEVAIRWYSNTRTITLKGERAAEVKDKIIKLNQELGSEVMQQSSNYAKNLHADLETTISHLHTGSQHDNLKTNVTSKTDSEMNQLRSKLDNFTEIVNRKLEVLADEVYAIKENKPYSILVLEDVNNELKKEKIELIRKNEELEKKYLNLYQSTSVLRAKVTDLENEKSSLTTALRLVHQDNDLLSKRLNDPKTHCGNTLAAVTYPQDDLPDKAETRDGPSTSVEKGNHEASMTTELMVTTRNQYEALTNRVSDTDDNANSSVQLIHEKTITQQESNHPNIHNKEEVRNVKKRGEKKGNPSQQHRSPSSSNSTSLKNAVENNNPVTIIIGDSMIKGLRPDKISKSVKHKAQVKSFPGTTVEDLTDYIKPSLKRKPKNIIVHVGTNDLKMKSAKDVAKSIDKLCKSIKLDQPQTSISVSEIIHREDNQELKEKALAVNKELVRYSEQKKFYLIKNENIDKNKLNLYGLHLNKQGSAVLAKNIVTHINCLKYL</sequence>
<comment type="caution">
    <text evidence="3">The sequence shown here is derived from an EMBL/GenBank/DDBJ whole genome shotgun (WGS) entry which is preliminary data.</text>
</comment>
<protein>
    <submittedName>
        <fullName evidence="3">Scavenger receptor cysteine-rich type 1 M130</fullName>
    </submittedName>
</protein>
<feature type="region of interest" description="Disordered" evidence="2">
    <location>
        <begin position="308"/>
        <end position="341"/>
    </location>
</feature>